<organism evidence="1 2">
    <name type="scientific">Aliidiomarina sanyensis</name>
    <dbReference type="NCBI Taxonomy" id="1249555"/>
    <lineage>
        <taxon>Bacteria</taxon>
        <taxon>Pseudomonadati</taxon>
        <taxon>Pseudomonadota</taxon>
        <taxon>Gammaproteobacteria</taxon>
        <taxon>Alteromonadales</taxon>
        <taxon>Idiomarinaceae</taxon>
        <taxon>Aliidiomarina</taxon>
    </lineage>
</organism>
<sequence length="368" mass="41450">MQSIDTITEFLTAAAQGAAQQKQAAQFRVYDLSRRVQAIDSTRFASIERDEQPFPHPRQAHAWLGVVFWTDVQAHDPYIWFVKLPLDERALFQHAARQHFLRIIVEALGTDPAAALDENQRERLQQNPYLFTPDEVKLAAFHAQVSRDLDLPPSIFYEDAHSFLSGVQEEARWQDIGIQGIHDVIARLQHPDAPGQAALQSNLSEQYSQWPEPLADALMLAMEHQMLPQALQAKLLSDLSQSIAHDVAQNTLSEHSLRLLRSTSGRSLSTDYQGCVRTLLDAFPSSEALLVTLAARSWEALLDYDNLRQYIEALAAHSESLFVQTFKDLVMLAAIRPLLLNLLRQPPSSPDLQRAIDSLIQHTRGRSA</sequence>
<dbReference type="Proteomes" id="UP000288405">
    <property type="component" value="Unassembled WGS sequence"/>
</dbReference>
<name>A0A432WRK4_9GAMM</name>
<dbReference type="EMBL" id="PIPM01000001">
    <property type="protein sequence ID" value="RUO36307.1"/>
    <property type="molecule type" value="Genomic_DNA"/>
</dbReference>
<reference evidence="1 2" key="1">
    <citation type="journal article" date="2011" name="Front. Microbiol.">
        <title>Genomic signatures of strain selection and enhancement in Bacillus atrophaeus var. globigii, a historical biowarfare simulant.</title>
        <authorList>
            <person name="Gibbons H.S."/>
            <person name="Broomall S.M."/>
            <person name="McNew L.A."/>
            <person name="Daligault H."/>
            <person name="Chapman C."/>
            <person name="Bruce D."/>
            <person name="Karavis M."/>
            <person name="Krepps M."/>
            <person name="McGregor P.A."/>
            <person name="Hong C."/>
            <person name="Park K.H."/>
            <person name="Akmal A."/>
            <person name="Feldman A."/>
            <person name="Lin J.S."/>
            <person name="Chang W.E."/>
            <person name="Higgs B.W."/>
            <person name="Demirev P."/>
            <person name="Lindquist J."/>
            <person name="Liem A."/>
            <person name="Fochler E."/>
            <person name="Read T.D."/>
            <person name="Tapia R."/>
            <person name="Johnson S."/>
            <person name="Bishop-Lilly K.A."/>
            <person name="Detter C."/>
            <person name="Han C."/>
            <person name="Sozhamannan S."/>
            <person name="Rosenzweig C.N."/>
            <person name="Skowronski E.W."/>
        </authorList>
    </citation>
    <scope>NUCLEOTIDE SEQUENCE [LARGE SCALE GENOMIC DNA]</scope>
    <source>
        <strain evidence="1 2">GYP-17</strain>
    </source>
</reference>
<comment type="caution">
    <text evidence="1">The sequence shown here is derived from an EMBL/GenBank/DDBJ whole genome shotgun (WGS) entry which is preliminary data.</text>
</comment>
<proteinExistence type="predicted"/>
<evidence type="ECO:0008006" key="3">
    <source>
        <dbReference type="Google" id="ProtNLM"/>
    </source>
</evidence>
<dbReference type="OrthoDB" id="5597089at2"/>
<gene>
    <name evidence="1" type="ORF">CWE11_00360</name>
</gene>
<dbReference type="RefSeq" id="WP_126775619.1">
    <property type="nucleotide sequence ID" value="NZ_PIPM01000001.1"/>
</dbReference>
<protein>
    <recommendedName>
        <fullName evidence="3">DUF3549 domain-containing protein</fullName>
    </recommendedName>
</protein>
<dbReference type="AlphaFoldDB" id="A0A432WRK4"/>
<dbReference type="InterPro" id="IPR021936">
    <property type="entry name" value="DUF3549"/>
</dbReference>
<accession>A0A432WRK4</accession>
<keyword evidence="2" id="KW-1185">Reference proteome</keyword>
<dbReference type="Pfam" id="PF12069">
    <property type="entry name" value="DUF3549"/>
    <property type="match status" value="1"/>
</dbReference>
<evidence type="ECO:0000313" key="2">
    <source>
        <dbReference type="Proteomes" id="UP000288405"/>
    </source>
</evidence>
<evidence type="ECO:0000313" key="1">
    <source>
        <dbReference type="EMBL" id="RUO36307.1"/>
    </source>
</evidence>